<dbReference type="CDD" id="cd17949">
    <property type="entry name" value="DEADc_DDX31"/>
    <property type="match status" value="1"/>
</dbReference>
<feature type="domain" description="Helicase ATP-binding" evidence="9">
    <location>
        <begin position="287"/>
        <end position="473"/>
    </location>
</feature>
<dbReference type="InterPro" id="IPR011545">
    <property type="entry name" value="DEAD/DEAH_box_helicase_dom"/>
</dbReference>
<keyword evidence="13" id="KW-1185">Reference proteome</keyword>
<dbReference type="Pfam" id="PF13959">
    <property type="entry name" value="CTE_SPB4"/>
    <property type="match status" value="1"/>
</dbReference>
<organism evidence="12 13">
    <name type="scientific">Coccomyxa viridis</name>
    <dbReference type="NCBI Taxonomy" id="1274662"/>
    <lineage>
        <taxon>Eukaryota</taxon>
        <taxon>Viridiplantae</taxon>
        <taxon>Chlorophyta</taxon>
        <taxon>core chlorophytes</taxon>
        <taxon>Trebouxiophyceae</taxon>
        <taxon>Trebouxiophyceae incertae sedis</taxon>
        <taxon>Coccomyxaceae</taxon>
        <taxon>Coccomyxa</taxon>
    </lineage>
</organism>
<dbReference type="GO" id="GO:0003724">
    <property type="term" value="F:RNA helicase activity"/>
    <property type="evidence" value="ECO:0007669"/>
    <property type="project" value="UniProtKB-EC"/>
</dbReference>
<gene>
    <name evidence="12" type="ORF">CVIRNUC_002840</name>
</gene>
<dbReference type="PROSITE" id="PS51194">
    <property type="entry name" value="HELICASE_CTER"/>
    <property type="match status" value="1"/>
</dbReference>
<evidence type="ECO:0000259" key="11">
    <source>
        <dbReference type="PROSITE" id="PS51195"/>
    </source>
</evidence>
<feature type="region of interest" description="Disordered" evidence="8">
    <location>
        <begin position="775"/>
        <end position="807"/>
    </location>
</feature>
<evidence type="ECO:0000256" key="4">
    <source>
        <dbReference type="ARBA" id="ARBA00022840"/>
    </source>
</evidence>
<keyword evidence="2 7" id="KW-0378">Hydrolase</keyword>
<evidence type="ECO:0000256" key="5">
    <source>
        <dbReference type="ARBA" id="ARBA00022884"/>
    </source>
</evidence>
<evidence type="ECO:0000259" key="10">
    <source>
        <dbReference type="PROSITE" id="PS51194"/>
    </source>
</evidence>
<evidence type="ECO:0000256" key="3">
    <source>
        <dbReference type="ARBA" id="ARBA00022806"/>
    </source>
</evidence>
<feature type="compositionally biased region" description="Low complexity" evidence="8">
    <location>
        <begin position="122"/>
        <end position="136"/>
    </location>
</feature>
<dbReference type="InterPro" id="IPR000629">
    <property type="entry name" value="RNA-helicase_DEAD-box_CS"/>
</dbReference>
<feature type="compositionally biased region" description="Basic and acidic residues" evidence="8">
    <location>
        <begin position="33"/>
        <end position="60"/>
    </location>
</feature>
<evidence type="ECO:0000256" key="1">
    <source>
        <dbReference type="ARBA" id="ARBA00022741"/>
    </source>
</evidence>
<dbReference type="GO" id="GO:0016787">
    <property type="term" value="F:hydrolase activity"/>
    <property type="evidence" value="ECO:0007669"/>
    <property type="project" value="UniProtKB-KW"/>
</dbReference>
<dbReference type="AlphaFoldDB" id="A0AAV1HYJ5"/>
<dbReference type="Proteomes" id="UP001314263">
    <property type="component" value="Unassembled WGS sequence"/>
</dbReference>
<dbReference type="PANTHER" id="PTHR24031">
    <property type="entry name" value="RNA HELICASE"/>
    <property type="match status" value="1"/>
</dbReference>
<dbReference type="PROSITE" id="PS51192">
    <property type="entry name" value="HELICASE_ATP_BIND_1"/>
    <property type="match status" value="1"/>
</dbReference>
<comment type="similarity">
    <text evidence="7">Belongs to the DEAD box helicase family.</text>
</comment>
<proteinExistence type="inferred from homology"/>
<keyword evidence="1 7" id="KW-0547">Nucleotide-binding</keyword>
<name>A0AAV1HYJ5_9CHLO</name>
<dbReference type="Gene3D" id="3.40.50.300">
    <property type="entry name" value="P-loop containing nucleotide triphosphate hydrolases"/>
    <property type="match status" value="2"/>
</dbReference>
<evidence type="ECO:0000313" key="13">
    <source>
        <dbReference type="Proteomes" id="UP001314263"/>
    </source>
</evidence>
<comment type="function">
    <text evidence="7">RNA helicase.</text>
</comment>
<feature type="short sequence motif" description="Q motif" evidence="6">
    <location>
        <begin position="256"/>
        <end position="284"/>
    </location>
</feature>
<comment type="caution">
    <text evidence="12">The sequence shown here is derived from an EMBL/GenBank/DDBJ whole genome shotgun (WGS) entry which is preliminary data.</text>
</comment>
<comment type="catalytic activity">
    <reaction evidence="7">
        <text>ATP + H2O = ADP + phosphate + H(+)</text>
        <dbReference type="Rhea" id="RHEA:13065"/>
        <dbReference type="ChEBI" id="CHEBI:15377"/>
        <dbReference type="ChEBI" id="CHEBI:15378"/>
        <dbReference type="ChEBI" id="CHEBI:30616"/>
        <dbReference type="ChEBI" id="CHEBI:43474"/>
        <dbReference type="ChEBI" id="CHEBI:456216"/>
        <dbReference type="EC" id="3.6.4.13"/>
    </reaction>
</comment>
<accession>A0AAV1HYJ5</accession>
<dbReference type="EMBL" id="CAUYUE010000004">
    <property type="protein sequence ID" value="CAK0761232.1"/>
    <property type="molecule type" value="Genomic_DNA"/>
</dbReference>
<dbReference type="GO" id="GO:0003723">
    <property type="term" value="F:RNA binding"/>
    <property type="evidence" value="ECO:0007669"/>
    <property type="project" value="UniProtKB-UniRule"/>
</dbReference>
<evidence type="ECO:0000256" key="8">
    <source>
        <dbReference type="SAM" id="MobiDB-lite"/>
    </source>
</evidence>
<dbReference type="CDD" id="cd18787">
    <property type="entry name" value="SF2_C_DEAD"/>
    <property type="match status" value="1"/>
</dbReference>
<dbReference type="InterPro" id="IPR025313">
    <property type="entry name" value="SPB4-like_CTE"/>
</dbReference>
<dbReference type="InterPro" id="IPR027417">
    <property type="entry name" value="P-loop_NTPase"/>
</dbReference>
<keyword evidence="5 7" id="KW-0694">RNA-binding</keyword>
<dbReference type="SMART" id="SM00490">
    <property type="entry name" value="HELICc"/>
    <property type="match status" value="1"/>
</dbReference>
<dbReference type="PROSITE" id="PS00039">
    <property type="entry name" value="DEAD_ATP_HELICASE"/>
    <property type="match status" value="1"/>
</dbReference>
<dbReference type="InterPro" id="IPR014001">
    <property type="entry name" value="Helicase_ATP-bd"/>
</dbReference>
<evidence type="ECO:0000256" key="7">
    <source>
        <dbReference type="RuleBase" id="RU365068"/>
    </source>
</evidence>
<keyword evidence="4 7" id="KW-0067">ATP-binding</keyword>
<dbReference type="Pfam" id="PF00271">
    <property type="entry name" value="Helicase_C"/>
    <property type="match status" value="1"/>
</dbReference>
<comment type="domain">
    <text evidence="7">The Q motif is unique to and characteristic of the DEAD box family of RNA helicases and controls ATP binding and hydrolysis.</text>
</comment>
<feature type="region of interest" description="Disordered" evidence="8">
    <location>
        <begin position="19"/>
        <end position="165"/>
    </location>
</feature>
<feature type="domain" description="Helicase C-terminal" evidence="10">
    <location>
        <begin position="516"/>
        <end position="691"/>
    </location>
</feature>
<feature type="compositionally biased region" description="Polar residues" evidence="8">
    <location>
        <begin position="95"/>
        <end position="119"/>
    </location>
</feature>
<dbReference type="GO" id="GO:0005524">
    <property type="term" value="F:ATP binding"/>
    <property type="evidence" value="ECO:0007669"/>
    <property type="project" value="UniProtKB-UniRule"/>
</dbReference>
<dbReference type="SMART" id="SM00487">
    <property type="entry name" value="DEXDc"/>
    <property type="match status" value="1"/>
</dbReference>
<evidence type="ECO:0000259" key="9">
    <source>
        <dbReference type="PROSITE" id="PS51192"/>
    </source>
</evidence>
<dbReference type="InterPro" id="IPR001650">
    <property type="entry name" value="Helicase_C-like"/>
</dbReference>
<dbReference type="EC" id="3.6.4.13" evidence="7"/>
<keyword evidence="3 7" id="KW-0347">Helicase</keyword>
<sequence>MDGEDGLMLNLAGTDSTLIALQASKPRSNPWIRKQERREKALDARKRQRGDVQPKKKQDAARSATPALKGYSLDAATEEDIPQSAPTTHGRAQDTEVTQSQRPVQASQPGRQQATSWNGRLQPPQQGPSQGQEPQPDVIEEPEHKEASEDEDVMDAVARSRQRDAGLSALLERRQSHRDAGPSHSDDDEEAKGVVTFIDERRKMRIPQRVKPKEAEEIRKKKPSFKGTANDRKTGELTHTGTAITENEHFEPLNADSFEGVGLPKSLADHLEELNFTSPTRIQQQAIPRLLRGRDALVNAPTGSGKTLAYLAPIVGDLQAQTPHISRAEGAHALVLVPTRELCLQVSDLLTLLVRRYIWLVGGSVHGGENRAKEKARLRRGVTVLVATPGRLLDHLQNTAAFRTEELRWLVLDEADRLLDLGFEQKIGEIISILDRRVEEAGNRKRQTVLLSATLHSRLSTLASLSLKDFESIGFQVQGHGAALSIRDQQEDAGASDEDSAAVAAPDREQFSIPKLLKQHVVEVPCKQRLVVLAALLRKYCQPGRPAKLVVFFSCCDAVEYLHRLFDEVFARIEEERLVPCPLYKLHGNLPQGVRTHVFLEFSRCKRGVLMCTDVAARGLDFPEVTTIIQYDAPGEAAEYVHRVGRTARMGKVGEALLFLMPSEKAYLARLEARGVHPRPLNVLPALDLLPADTTQQGWSGRTLEAHGSAHALQARFMDAVARDRSLQSLATDAFRSSIRAYAAYPVAVKGVFHVKKLHIGHVAHSFALKEAPSTFGRSAHKEELKRKKRAAHAGKGQKPGKRSRQK</sequence>
<evidence type="ECO:0000313" key="12">
    <source>
        <dbReference type="EMBL" id="CAK0761232.1"/>
    </source>
</evidence>
<dbReference type="InterPro" id="IPR014014">
    <property type="entry name" value="RNA_helicase_DEAD_Q_motif"/>
</dbReference>
<feature type="region of interest" description="Disordered" evidence="8">
    <location>
        <begin position="208"/>
        <end position="235"/>
    </location>
</feature>
<dbReference type="SUPFAM" id="SSF52540">
    <property type="entry name" value="P-loop containing nucleoside triphosphate hydrolases"/>
    <property type="match status" value="2"/>
</dbReference>
<protein>
    <recommendedName>
        <fullName evidence="7">ATP-dependent RNA helicase</fullName>
        <ecNumber evidence="7">3.6.4.13</ecNumber>
    </recommendedName>
</protein>
<feature type="domain" description="DEAD-box RNA helicase Q" evidence="11">
    <location>
        <begin position="256"/>
        <end position="284"/>
    </location>
</feature>
<dbReference type="PROSITE" id="PS51195">
    <property type="entry name" value="Q_MOTIF"/>
    <property type="match status" value="1"/>
</dbReference>
<evidence type="ECO:0000256" key="6">
    <source>
        <dbReference type="PROSITE-ProRule" id="PRU00552"/>
    </source>
</evidence>
<dbReference type="SMART" id="SM01178">
    <property type="entry name" value="DUF4217"/>
    <property type="match status" value="1"/>
</dbReference>
<evidence type="ECO:0000256" key="2">
    <source>
        <dbReference type="ARBA" id="ARBA00022801"/>
    </source>
</evidence>
<reference evidence="12 13" key="1">
    <citation type="submission" date="2023-10" db="EMBL/GenBank/DDBJ databases">
        <authorList>
            <person name="Maclean D."/>
            <person name="Macfadyen A."/>
        </authorList>
    </citation>
    <scope>NUCLEOTIDE SEQUENCE [LARGE SCALE GENOMIC DNA]</scope>
</reference>
<dbReference type="Pfam" id="PF00270">
    <property type="entry name" value="DEAD"/>
    <property type="match status" value="1"/>
</dbReference>